<keyword evidence="3" id="KW-1185">Reference proteome</keyword>
<dbReference type="Proteomes" id="UP000249390">
    <property type="component" value="Unassembled WGS sequence"/>
</dbReference>
<comment type="caution">
    <text evidence="2">The sequence shown here is derived from an EMBL/GenBank/DDBJ whole genome shotgun (WGS) entry which is preliminary data.</text>
</comment>
<reference evidence="2 3" key="1">
    <citation type="submission" date="2018-06" db="EMBL/GenBank/DDBJ databases">
        <title>The Genome of Cuscuta australis (Dodder) Provides Insight into the Evolution of Plant Parasitism.</title>
        <authorList>
            <person name="Liu H."/>
        </authorList>
    </citation>
    <scope>NUCLEOTIDE SEQUENCE [LARGE SCALE GENOMIC DNA]</scope>
    <source>
        <strain evidence="3">cv. Yunnan</strain>
        <tissue evidence="2">Vines</tissue>
    </source>
</reference>
<accession>A0A328CZ59</accession>
<evidence type="ECO:0000313" key="2">
    <source>
        <dbReference type="EMBL" id="RAL37611.1"/>
    </source>
</evidence>
<name>A0A328CZ59_9ASTE</name>
<dbReference type="AlphaFoldDB" id="A0A328CZ59"/>
<evidence type="ECO:0000313" key="3">
    <source>
        <dbReference type="Proteomes" id="UP000249390"/>
    </source>
</evidence>
<sequence>MAEEDGCLWNLGGLLIPEYLTRRGFDAGEVFGIGSSAPRESPTRRRYWACDCGRSASGDGGELEKGSGDRGVVISQGDDRTKLKNSVPGGEWS</sequence>
<dbReference type="EMBL" id="NQVE01000215">
    <property type="protein sequence ID" value="RAL37611.1"/>
    <property type="molecule type" value="Genomic_DNA"/>
</dbReference>
<organism evidence="2 3">
    <name type="scientific">Cuscuta australis</name>
    <dbReference type="NCBI Taxonomy" id="267555"/>
    <lineage>
        <taxon>Eukaryota</taxon>
        <taxon>Viridiplantae</taxon>
        <taxon>Streptophyta</taxon>
        <taxon>Embryophyta</taxon>
        <taxon>Tracheophyta</taxon>
        <taxon>Spermatophyta</taxon>
        <taxon>Magnoliopsida</taxon>
        <taxon>eudicotyledons</taxon>
        <taxon>Gunneridae</taxon>
        <taxon>Pentapetalae</taxon>
        <taxon>asterids</taxon>
        <taxon>lamiids</taxon>
        <taxon>Solanales</taxon>
        <taxon>Convolvulaceae</taxon>
        <taxon>Cuscuteae</taxon>
        <taxon>Cuscuta</taxon>
        <taxon>Cuscuta subgen. Grammica</taxon>
        <taxon>Cuscuta sect. Cleistogrammica</taxon>
    </lineage>
</organism>
<gene>
    <name evidence="2" type="ORF">DM860_000305</name>
</gene>
<evidence type="ECO:0000256" key="1">
    <source>
        <dbReference type="SAM" id="MobiDB-lite"/>
    </source>
</evidence>
<protein>
    <submittedName>
        <fullName evidence="2">Uncharacterized protein</fullName>
    </submittedName>
</protein>
<feature type="region of interest" description="Disordered" evidence="1">
    <location>
        <begin position="57"/>
        <end position="93"/>
    </location>
</feature>
<proteinExistence type="predicted"/>